<feature type="compositionally biased region" description="Basic and acidic residues" evidence="1">
    <location>
        <begin position="86"/>
        <end position="108"/>
    </location>
</feature>
<evidence type="ECO:0000313" key="2">
    <source>
        <dbReference type="Proteomes" id="UP000694923"/>
    </source>
</evidence>
<feature type="region of interest" description="Disordered" evidence="1">
    <location>
        <begin position="269"/>
        <end position="288"/>
    </location>
</feature>
<feature type="compositionally biased region" description="Basic and acidic residues" evidence="1">
    <location>
        <begin position="269"/>
        <end position="280"/>
    </location>
</feature>
<feature type="region of interest" description="Disordered" evidence="1">
    <location>
        <begin position="1"/>
        <end position="128"/>
    </location>
</feature>
<name>A0ABM0RZD2_GALVR</name>
<dbReference type="RefSeq" id="XP_008585973.1">
    <property type="nucleotide sequence ID" value="XM_008587751.1"/>
</dbReference>
<evidence type="ECO:0000256" key="1">
    <source>
        <dbReference type="SAM" id="MobiDB-lite"/>
    </source>
</evidence>
<accession>A0ABM0RZD2</accession>
<feature type="compositionally biased region" description="Basic and acidic residues" evidence="1">
    <location>
        <begin position="116"/>
        <end position="126"/>
    </location>
</feature>
<dbReference type="Proteomes" id="UP000694923">
    <property type="component" value="Unplaced"/>
</dbReference>
<sequence length="301" mass="34079">MDSIIKEVTSRLSQEDGRAVEGRRENVAFQAEGETPAKSRHFQGAGMVQLVKEHYGKGAPHERKEGKRKQEDLPEDQHLPRGQRLQKGERAQSTEDKTKETGEDRAAEEGPSLSKTEPRKDAKDWKLPMPLGPDYPPLISSNLSTTRAVGRNWKLSPPVAKSFRIHDAHMAGLPQQGPFRHFMDMKVEKRLASWKERRSHFGDVSMHKCYRFGQVFSPFQALSTVEMQRLVFPRDPPMSTHIQRMGTLCPTDVNLQDLSLFSTELGLGKDDSNHEKEKPVSHVKTPLFPPIVKATKSNDIK</sequence>
<evidence type="ECO:0000313" key="3">
    <source>
        <dbReference type="RefSeq" id="XP_008585973.1"/>
    </source>
</evidence>
<proteinExistence type="predicted"/>
<organism evidence="2 3">
    <name type="scientific">Galeopterus variegatus</name>
    <name type="common">Malayan flying lemur</name>
    <name type="synonym">Cynocephalus variegatus</name>
    <dbReference type="NCBI Taxonomy" id="482537"/>
    <lineage>
        <taxon>Eukaryota</taxon>
        <taxon>Metazoa</taxon>
        <taxon>Chordata</taxon>
        <taxon>Craniata</taxon>
        <taxon>Vertebrata</taxon>
        <taxon>Euteleostomi</taxon>
        <taxon>Mammalia</taxon>
        <taxon>Eutheria</taxon>
        <taxon>Euarchontoglires</taxon>
        <taxon>Dermoptera</taxon>
        <taxon>Cynocephalidae</taxon>
        <taxon>Galeopterus</taxon>
    </lineage>
</organism>
<feature type="compositionally biased region" description="Basic and acidic residues" evidence="1">
    <location>
        <begin position="51"/>
        <end position="79"/>
    </location>
</feature>
<reference evidence="3" key="1">
    <citation type="submission" date="2025-08" db="UniProtKB">
        <authorList>
            <consortium name="RefSeq"/>
        </authorList>
    </citation>
    <scope>IDENTIFICATION</scope>
</reference>
<keyword evidence="2" id="KW-1185">Reference proteome</keyword>
<protein>
    <submittedName>
        <fullName evidence="3">Uncharacterized protein LOC103603259</fullName>
    </submittedName>
</protein>
<feature type="compositionally biased region" description="Basic and acidic residues" evidence="1">
    <location>
        <begin position="1"/>
        <end position="26"/>
    </location>
</feature>
<dbReference type="GeneID" id="103603259"/>
<gene>
    <name evidence="3" type="primary">LOC103603259</name>
</gene>